<feature type="domain" description="Alpha/beta hydrolase fold-3" evidence="2">
    <location>
        <begin position="143"/>
        <end position="350"/>
    </location>
</feature>
<dbReference type="Gene3D" id="3.40.50.1820">
    <property type="entry name" value="alpha/beta hydrolase"/>
    <property type="match status" value="1"/>
</dbReference>
<protein>
    <submittedName>
        <fullName evidence="3">Lipase</fullName>
    </submittedName>
</protein>
<dbReference type="InterPro" id="IPR013094">
    <property type="entry name" value="AB_hydrolase_3"/>
</dbReference>
<proteinExistence type="predicted"/>
<name>A0ABQ4V5Q0_9MYCO</name>
<dbReference type="SUPFAM" id="SSF53474">
    <property type="entry name" value="alpha/beta-Hydrolases"/>
    <property type="match status" value="1"/>
</dbReference>
<dbReference type="PANTHER" id="PTHR48081:SF8">
    <property type="entry name" value="ALPHA_BETA HYDROLASE FOLD-3 DOMAIN-CONTAINING PROTEIN-RELATED"/>
    <property type="match status" value="1"/>
</dbReference>
<accession>A0ABQ4V5Q0</accession>
<evidence type="ECO:0000256" key="1">
    <source>
        <dbReference type="ARBA" id="ARBA00022801"/>
    </source>
</evidence>
<reference evidence="3 4" key="1">
    <citation type="submission" date="2021-08" db="EMBL/GenBank/DDBJ databases">
        <title>Draft genome sequence of Mycolicibacterium sp. NGTWS1702 strain.</title>
        <authorList>
            <person name="Matsumoto M."/>
            <person name="Tang B.C.C."/>
            <person name="Machida Y."/>
            <person name="Matoyama H."/>
            <person name="Kishihara T."/>
            <person name="Sato S."/>
            <person name="Kondo I."/>
            <person name="Sano M."/>
            <person name="Kato G."/>
        </authorList>
    </citation>
    <scope>NUCLEOTIDE SEQUENCE [LARGE SCALE GENOMIC DNA]</scope>
    <source>
        <strain evidence="3 4">NGTWSNA01</strain>
    </source>
</reference>
<dbReference type="InterPro" id="IPR050300">
    <property type="entry name" value="GDXG_lipolytic_enzyme"/>
</dbReference>
<comment type="caution">
    <text evidence="3">The sequence shown here is derived from an EMBL/GenBank/DDBJ whole genome shotgun (WGS) entry which is preliminary data.</text>
</comment>
<dbReference type="Pfam" id="PF07859">
    <property type="entry name" value="Abhydrolase_3"/>
    <property type="match status" value="1"/>
</dbReference>
<evidence type="ECO:0000259" key="2">
    <source>
        <dbReference type="Pfam" id="PF07859"/>
    </source>
</evidence>
<dbReference type="EMBL" id="BPRH01003836">
    <property type="protein sequence ID" value="GJF10911.1"/>
    <property type="molecule type" value="Genomic_DNA"/>
</dbReference>
<keyword evidence="4" id="KW-1185">Reference proteome</keyword>
<organism evidence="3 4">
    <name type="scientific">Mycolicibacterium cyprinidarum</name>
    <dbReference type="NCBI Taxonomy" id="2860311"/>
    <lineage>
        <taxon>Bacteria</taxon>
        <taxon>Bacillati</taxon>
        <taxon>Actinomycetota</taxon>
        <taxon>Actinomycetes</taxon>
        <taxon>Mycobacteriales</taxon>
        <taxon>Mycobacteriaceae</taxon>
        <taxon>Mycolicibacterium</taxon>
    </lineage>
</organism>
<dbReference type="Proteomes" id="UP001060504">
    <property type="component" value="Unassembled WGS sequence"/>
</dbReference>
<keyword evidence="1" id="KW-0378">Hydrolase</keyword>
<evidence type="ECO:0000313" key="4">
    <source>
        <dbReference type="Proteomes" id="UP001060504"/>
    </source>
</evidence>
<dbReference type="InterPro" id="IPR029058">
    <property type="entry name" value="AB_hydrolase_fold"/>
</dbReference>
<evidence type="ECO:0000313" key="3">
    <source>
        <dbReference type="EMBL" id="GJF10911.1"/>
    </source>
</evidence>
<gene>
    <name evidence="3" type="ORF">NGTWS1702_36680</name>
</gene>
<dbReference type="PANTHER" id="PTHR48081">
    <property type="entry name" value="AB HYDROLASE SUPERFAMILY PROTEIN C4A8.06C"/>
    <property type="match status" value="1"/>
</dbReference>
<sequence>MTQNATGRVPETPSPTMVQPAARRKVRAVDAIANKVAAVTLRGLPHIPDPVKRLLLGGRSITLDGNTLDTTLQLMLAGQQALGLDGLVADDDFIAARVQLELLAGSYKKHIPVSGVTDLTVAGEVAPIRARHYRTDEADAPLLVFYHGGGQVIGSIDTHDDLCRELCRAGGIHVLSVDYRLAPEHKAPAGSADAYAAYLWACEHAAELGADPGRIAVGGDSAGGNLAALVSLRARDEKGPPPALQLLLYPVTDYHGQTRSQTLFARGFFLTKRDMDWFTARFLGGANVVDTDPQVSPLLADDLSGLAPALVVTAGFDPLRDEGRHYADAMREAGVTVDHREYGSLVHGFANFFPLGGASASATADVISAMRAHLTRTG</sequence>